<dbReference type="InterPro" id="IPR008700">
    <property type="entry name" value="TypeIII_avirulence_cleave"/>
</dbReference>
<gene>
    <name evidence="3" type="ORF">LSAT_V11C900461220</name>
</gene>
<feature type="domain" description="RIN4 pathogenic type III effector avirulence factor Avr cleavage site" evidence="2">
    <location>
        <begin position="6"/>
        <end position="33"/>
    </location>
</feature>
<dbReference type="Proteomes" id="UP000235145">
    <property type="component" value="Unassembled WGS sequence"/>
</dbReference>
<dbReference type="AlphaFoldDB" id="A0A9R1UG12"/>
<evidence type="ECO:0000259" key="2">
    <source>
        <dbReference type="Pfam" id="PF05627"/>
    </source>
</evidence>
<evidence type="ECO:0000313" key="3">
    <source>
        <dbReference type="EMBL" id="KAJ0186508.1"/>
    </source>
</evidence>
<dbReference type="EMBL" id="NBSK02000009">
    <property type="protein sequence ID" value="KAJ0186508.1"/>
    <property type="molecule type" value="Genomic_DNA"/>
</dbReference>
<accession>A0A9R1UG12</accession>
<evidence type="ECO:0000256" key="1">
    <source>
        <dbReference type="SAM" id="MobiDB-lite"/>
    </source>
</evidence>
<keyword evidence="4" id="KW-1185">Reference proteome</keyword>
<sequence>MDYEYKRNHVPAFGSWDCDNDLPFTQCFESARQAGLLRYSYSEDRDLYVTGDLYDNNVVTPAMIVVPRRTNLLEFLVLTVKFCITLDQVQGKAGYPHVKEGKKDSWVVCDYEYDYTYDCDVKEPPSPVSVATPPPPSPPSRRRQQPKRHVKPKAVDEDLYRISPELLRAKPRKKKWGLFSSCMQPTCGI</sequence>
<organism evidence="3 4">
    <name type="scientific">Lactuca sativa</name>
    <name type="common">Garden lettuce</name>
    <dbReference type="NCBI Taxonomy" id="4236"/>
    <lineage>
        <taxon>Eukaryota</taxon>
        <taxon>Viridiplantae</taxon>
        <taxon>Streptophyta</taxon>
        <taxon>Embryophyta</taxon>
        <taxon>Tracheophyta</taxon>
        <taxon>Spermatophyta</taxon>
        <taxon>Magnoliopsida</taxon>
        <taxon>eudicotyledons</taxon>
        <taxon>Gunneridae</taxon>
        <taxon>Pentapetalae</taxon>
        <taxon>asterids</taxon>
        <taxon>campanulids</taxon>
        <taxon>Asterales</taxon>
        <taxon>Asteraceae</taxon>
        <taxon>Cichorioideae</taxon>
        <taxon>Cichorieae</taxon>
        <taxon>Lactucinae</taxon>
        <taxon>Lactuca</taxon>
    </lineage>
</organism>
<dbReference type="PANTHER" id="PTHR33699">
    <property type="entry name" value="EXPRESSED PROTEIN"/>
    <property type="match status" value="1"/>
</dbReference>
<protein>
    <recommendedName>
        <fullName evidence="2">RIN4 pathogenic type III effector avirulence factor Avr cleavage site domain-containing protein</fullName>
    </recommendedName>
</protein>
<name>A0A9R1UG12_LACSA</name>
<feature type="compositionally biased region" description="Pro residues" evidence="1">
    <location>
        <begin position="125"/>
        <end position="139"/>
    </location>
</feature>
<reference evidence="3 4" key="1">
    <citation type="journal article" date="2017" name="Nat. Commun.">
        <title>Genome assembly with in vitro proximity ligation data and whole-genome triplication in lettuce.</title>
        <authorList>
            <person name="Reyes-Chin-Wo S."/>
            <person name="Wang Z."/>
            <person name="Yang X."/>
            <person name="Kozik A."/>
            <person name="Arikit S."/>
            <person name="Song C."/>
            <person name="Xia L."/>
            <person name="Froenicke L."/>
            <person name="Lavelle D.O."/>
            <person name="Truco M.J."/>
            <person name="Xia R."/>
            <person name="Zhu S."/>
            <person name="Xu C."/>
            <person name="Xu H."/>
            <person name="Xu X."/>
            <person name="Cox K."/>
            <person name="Korf I."/>
            <person name="Meyers B.C."/>
            <person name="Michelmore R.W."/>
        </authorList>
    </citation>
    <scope>NUCLEOTIDE SEQUENCE [LARGE SCALE GENOMIC DNA]</scope>
    <source>
        <strain evidence="4">cv. Salinas</strain>
        <tissue evidence="3">Seedlings</tissue>
    </source>
</reference>
<dbReference type="PANTHER" id="PTHR33699:SF30">
    <property type="entry name" value="PATHOGENIC TYPE III EFFECTOR AVIRULENCE FACTOR AVR CLEAVAGE SITE"/>
    <property type="match status" value="1"/>
</dbReference>
<dbReference type="Pfam" id="PF05627">
    <property type="entry name" value="AvrRpt-cleavage"/>
    <property type="match status" value="1"/>
</dbReference>
<feature type="region of interest" description="Disordered" evidence="1">
    <location>
        <begin position="125"/>
        <end position="154"/>
    </location>
</feature>
<feature type="compositionally biased region" description="Basic residues" evidence="1">
    <location>
        <begin position="140"/>
        <end position="152"/>
    </location>
</feature>
<evidence type="ECO:0000313" key="4">
    <source>
        <dbReference type="Proteomes" id="UP000235145"/>
    </source>
</evidence>
<comment type="caution">
    <text evidence="3">The sequence shown here is derived from an EMBL/GenBank/DDBJ whole genome shotgun (WGS) entry which is preliminary data.</text>
</comment>
<proteinExistence type="predicted"/>